<feature type="transmembrane region" description="Helical" evidence="9">
    <location>
        <begin position="115"/>
        <end position="134"/>
    </location>
</feature>
<proteinExistence type="inferred from homology"/>
<evidence type="ECO:0000256" key="9">
    <source>
        <dbReference type="HAMAP-Rule" id="MF_00024"/>
    </source>
</evidence>
<dbReference type="GO" id="GO:0043757">
    <property type="term" value="F:adenosylcobinamide-phosphate synthase activity"/>
    <property type="evidence" value="ECO:0007669"/>
    <property type="project" value="UniProtKB-EC"/>
</dbReference>
<accession>A0ABU0LVX2</accession>
<evidence type="ECO:0000256" key="8">
    <source>
        <dbReference type="ARBA" id="ARBA00023136"/>
    </source>
</evidence>
<evidence type="ECO:0000256" key="7">
    <source>
        <dbReference type="ARBA" id="ARBA00022989"/>
    </source>
</evidence>
<dbReference type="Proteomes" id="UP001235094">
    <property type="component" value="Unassembled WGS sequence"/>
</dbReference>
<keyword evidence="10" id="KW-0436">Ligase</keyword>
<dbReference type="PANTHER" id="PTHR34308:SF1">
    <property type="entry name" value="COBALAMIN BIOSYNTHESIS PROTEIN CBIB"/>
    <property type="match status" value="1"/>
</dbReference>
<feature type="transmembrane region" description="Helical" evidence="9">
    <location>
        <begin position="334"/>
        <end position="354"/>
    </location>
</feature>
<feature type="transmembrane region" description="Helical" evidence="9">
    <location>
        <begin position="91"/>
        <end position="109"/>
    </location>
</feature>
<organism evidence="10 11">
    <name type="scientific">Ancylobacter amanitiformis</name>
    <dbReference type="NCBI Taxonomy" id="217069"/>
    <lineage>
        <taxon>Bacteria</taxon>
        <taxon>Pseudomonadati</taxon>
        <taxon>Pseudomonadota</taxon>
        <taxon>Alphaproteobacteria</taxon>
        <taxon>Hyphomicrobiales</taxon>
        <taxon>Xanthobacteraceae</taxon>
        <taxon>Ancylobacter</taxon>
    </lineage>
</organism>
<comment type="function">
    <text evidence="9">Converts cobyric acid to cobinamide by the addition of aminopropanol on the F carboxylic group.</text>
</comment>
<protein>
    <recommendedName>
        <fullName evidence="9">Cobalamin biosynthesis protein CobD</fullName>
    </recommendedName>
</protein>
<evidence type="ECO:0000256" key="2">
    <source>
        <dbReference type="ARBA" id="ARBA00004953"/>
    </source>
</evidence>
<evidence type="ECO:0000256" key="4">
    <source>
        <dbReference type="ARBA" id="ARBA00022475"/>
    </source>
</evidence>
<dbReference type="HAMAP" id="MF_00024">
    <property type="entry name" value="CobD_CbiB"/>
    <property type="match status" value="1"/>
</dbReference>
<dbReference type="PANTHER" id="PTHR34308">
    <property type="entry name" value="COBALAMIN BIOSYNTHESIS PROTEIN CBIB"/>
    <property type="match status" value="1"/>
</dbReference>
<comment type="subcellular location">
    <subcellularLocation>
        <location evidence="1 9">Cell membrane</location>
        <topology evidence="1 9">Multi-pass membrane protein</topology>
    </subcellularLocation>
</comment>
<comment type="similarity">
    <text evidence="3 9">Belongs to the CobD/CbiB family.</text>
</comment>
<comment type="caution">
    <text evidence="10">The sequence shown here is derived from an EMBL/GenBank/DDBJ whole genome shotgun (WGS) entry which is preliminary data.</text>
</comment>
<keyword evidence="5 9" id="KW-0169">Cobalamin biosynthesis</keyword>
<evidence type="ECO:0000256" key="3">
    <source>
        <dbReference type="ARBA" id="ARBA00006263"/>
    </source>
</evidence>
<dbReference type="InterPro" id="IPR004485">
    <property type="entry name" value="Cobalamin_biosynth_CobD/CbiB"/>
</dbReference>
<keyword evidence="7 9" id="KW-1133">Transmembrane helix</keyword>
<comment type="pathway">
    <text evidence="2 9">Cofactor biosynthesis; adenosylcobalamin biosynthesis.</text>
</comment>
<keyword evidence="11" id="KW-1185">Reference proteome</keyword>
<dbReference type="NCBIfam" id="TIGR00380">
    <property type="entry name" value="cobal_cbiB"/>
    <property type="match status" value="1"/>
</dbReference>
<comment type="caution">
    <text evidence="9">Lacks conserved residue(s) required for the propagation of feature annotation.</text>
</comment>
<evidence type="ECO:0000313" key="11">
    <source>
        <dbReference type="Proteomes" id="UP001235094"/>
    </source>
</evidence>
<feature type="transmembrane region" description="Helical" evidence="9">
    <location>
        <begin position="30"/>
        <end position="54"/>
    </location>
</feature>
<evidence type="ECO:0000313" key="10">
    <source>
        <dbReference type="EMBL" id="MDQ0512822.1"/>
    </source>
</evidence>
<evidence type="ECO:0000256" key="5">
    <source>
        <dbReference type="ARBA" id="ARBA00022573"/>
    </source>
</evidence>
<gene>
    <name evidence="9" type="primary">cobD</name>
    <name evidence="10" type="ORF">QOZ99_003737</name>
</gene>
<reference evidence="10 11" key="1">
    <citation type="submission" date="2023-07" db="EMBL/GenBank/DDBJ databases">
        <title>Genomic Encyclopedia of Type Strains, Phase IV (KMG-IV): sequencing the most valuable type-strain genomes for metagenomic binning, comparative biology and taxonomic classification.</title>
        <authorList>
            <person name="Goeker M."/>
        </authorList>
    </citation>
    <scope>NUCLEOTIDE SEQUENCE [LARGE SCALE GENOMIC DNA]</scope>
    <source>
        <strain evidence="10 11">DSM 15561</strain>
    </source>
</reference>
<keyword evidence="4 9" id="KW-1003">Cell membrane</keyword>
<sequence>MAFGPLKVGVQTEMVGPLADRIREPARESLAMALELTLGLTLVALLFEAALGYPPLLLKAIGHPVMWAGRLIGGLDATINRDSDSPRTRRLAGVAALAILLLVALAAGAGVQNLLLRLPFGLLLVALVASSLFAQRSLYDHVARVADGLDASLEAGRAAVSHIVGRDPERLDEAGVARAAIESLAENFSDGIVAPALWMVVGGLPGGVAYKMVNTADSMIGHRDSRHLHFGWAAARFDDLVNLPASRLAGVLMVAGAVFVRGASPLRAWRAMLRDAAKHRSPNAGWPEAALAGALGIGIAGPRYYGGKLSTDGVMGEGGRRDCTADDIRRSLALYRAADGVMLALLAAGALAMAL</sequence>
<dbReference type="EMBL" id="JAUSVR010000017">
    <property type="protein sequence ID" value="MDQ0512822.1"/>
    <property type="molecule type" value="Genomic_DNA"/>
</dbReference>
<name>A0ABU0LVX2_9HYPH</name>
<keyword evidence="6 9" id="KW-0812">Transmembrane</keyword>
<dbReference type="Pfam" id="PF03186">
    <property type="entry name" value="CobD_Cbib"/>
    <property type="match status" value="1"/>
</dbReference>
<evidence type="ECO:0000256" key="6">
    <source>
        <dbReference type="ARBA" id="ARBA00022692"/>
    </source>
</evidence>
<keyword evidence="8 9" id="KW-0472">Membrane</keyword>
<evidence type="ECO:0000256" key="1">
    <source>
        <dbReference type="ARBA" id="ARBA00004651"/>
    </source>
</evidence>